<evidence type="ECO:0000256" key="7">
    <source>
        <dbReference type="ARBA" id="ARBA00023004"/>
    </source>
</evidence>
<dbReference type="InterPro" id="IPR017900">
    <property type="entry name" value="4Fe4S_Fe_S_CS"/>
</dbReference>
<accession>A0A0S8GGL1</accession>
<dbReference type="GO" id="GO:0008616">
    <property type="term" value="P:tRNA queuosine(34) biosynthetic process"/>
    <property type="evidence" value="ECO:0007669"/>
    <property type="project" value="UniProtKB-KW"/>
</dbReference>
<dbReference type="GO" id="GO:0051539">
    <property type="term" value="F:4 iron, 4 sulfur cluster binding"/>
    <property type="evidence" value="ECO:0007669"/>
    <property type="project" value="UniProtKB-KW"/>
</dbReference>
<dbReference type="Pfam" id="PF13484">
    <property type="entry name" value="Fer4_16"/>
    <property type="match status" value="1"/>
</dbReference>
<dbReference type="SUPFAM" id="SSF54862">
    <property type="entry name" value="4Fe-4S ferredoxins"/>
    <property type="match status" value="1"/>
</dbReference>
<keyword evidence="7" id="KW-0408">Iron</keyword>
<evidence type="ECO:0000256" key="4">
    <source>
        <dbReference type="ARBA" id="ARBA00022723"/>
    </source>
</evidence>
<dbReference type="GO" id="GO:0046872">
    <property type="term" value="F:metal ion binding"/>
    <property type="evidence" value="ECO:0007669"/>
    <property type="project" value="UniProtKB-KW"/>
</dbReference>
<keyword evidence="5" id="KW-0671">Queuosine biosynthesis</keyword>
<name>A0A0S8GGL1_UNCW3</name>
<keyword evidence="8" id="KW-0411">Iron-sulfur</keyword>
<keyword evidence="1" id="KW-0004">4Fe-4S</keyword>
<evidence type="ECO:0000256" key="1">
    <source>
        <dbReference type="ARBA" id="ARBA00022485"/>
    </source>
</evidence>
<dbReference type="PANTHER" id="PTHR30002">
    <property type="entry name" value="EPOXYQUEUOSINE REDUCTASE"/>
    <property type="match status" value="1"/>
</dbReference>
<evidence type="ECO:0000259" key="9">
    <source>
        <dbReference type="PROSITE" id="PS51379"/>
    </source>
</evidence>
<protein>
    <recommendedName>
        <fullName evidence="9">4Fe-4S ferredoxin-type domain-containing protein</fullName>
    </recommendedName>
</protein>
<dbReference type="InterPro" id="IPR004453">
    <property type="entry name" value="QueG"/>
</dbReference>
<dbReference type="Gene3D" id="3.30.70.20">
    <property type="match status" value="1"/>
</dbReference>
<dbReference type="PROSITE" id="PS00198">
    <property type="entry name" value="4FE4S_FER_1"/>
    <property type="match status" value="1"/>
</dbReference>
<dbReference type="EMBL" id="LJUO01000049">
    <property type="protein sequence ID" value="KPK71888.1"/>
    <property type="molecule type" value="Genomic_DNA"/>
</dbReference>
<evidence type="ECO:0000313" key="10">
    <source>
        <dbReference type="EMBL" id="KPK71888.1"/>
    </source>
</evidence>
<evidence type="ECO:0000256" key="5">
    <source>
        <dbReference type="ARBA" id="ARBA00022785"/>
    </source>
</evidence>
<feature type="domain" description="4Fe-4S ferredoxin-type" evidence="9">
    <location>
        <begin position="176"/>
        <end position="204"/>
    </location>
</feature>
<evidence type="ECO:0000256" key="6">
    <source>
        <dbReference type="ARBA" id="ARBA00023002"/>
    </source>
</evidence>
<keyword evidence="4" id="KW-0479">Metal-binding</keyword>
<gene>
    <name evidence="10" type="ORF">AMJ87_06275</name>
</gene>
<reference evidence="10 11" key="1">
    <citation type="journal article" date="2015" name="Microbiome">
        <title>Genomic resolution of linkages in carbon, nitrogen, and sulfur cycling among widespread estuary sediment bacteria.</title>
        <authorList>
            <person name="Baker B.J."/>
            <person name="Lazar C.S."/>
            <person name="Teske A.P."/>
            <person name="Dick G.J."/>
        </authorList>
    </citation>
    <scope>NUCLEOTIDE SEQUENCE [LARGE SCALE GENOMIC DNA]</scope>
    <source>
        <strain evidence="10">SM23_60</strain>
    </source>
</reference>
<comment type="caution">
    <text evidence="10">The sequence shown here is derived from an EMBL/GenBank/DDBJ whole genome shotgun (WGS) entry which is preliminary data.</text>
</comment>
<organism evidence="10 11">
    <name type="scientific">candidate division WOR_3 bacterium SM23_60</name>
    <dbReference type="NCBI Taxonomy" id="1703780"/>
    <lineage>
        <taxon>Bacteria</taxon>
        <taxon>Bacteria division WOR-3</taxon>
    </lineage>
</organism>
<evidence type="ECO:0000256" key="3">
    <source>
        <dbReference type="ARBA" id="ARBA00022694"/>
    </source>
</evidence>
<dbReference type="PROSITE" id="PS51379">
    <property type="entry name" value="4FE4S_FER_2"/>
    <property type="match status" value="1"/>
</dbReference>
<keyword evidence="6" id="KW-0560">Oxidoreductase</keyword>
<dbReference type="Proteomes" id="UP000051096">
    <property type="component" value="Unassembled WGS sequence"/>
</dbReference>
<evidence type="ECO:0000313" key="11">
    <source>
        <dbReference type="Proteomes" id="UP000051096"/>
    </source>
</evidence>
<keyword evidence="2" id="KW-0963">Cytoplasm</keyword>
<dbReference type="NCBIfam" id="TIGR00276">
    <property type="entry name" value="tRNA epoxyqueuosine(34) reductase QueG"/>
    <property type="match status" value="1"/>
</dbReference>
<evidence type="ECO:0000256" key="8">
    <source>
        <dbReference type="ARBA" id="ARBA00023014"/>
    </source>
</evidence>
<proteinExistence type="predicted"/>
<dbReference type="Pfam" id="PF08331">
    <property type="entry name" value="QueG_DUF1730"/>
    <property type="match status" value="1"/>
</dbReference>
<dbReference type="PANTHER" id="PTHR30002:SF4">
    <property type="entry name" value="EPOXYQUEUOSINE REDUCTASE"/>
    <property type="match status" value="1"/>
</dbReference>
<evidence type="ECO:0000256" key="2">
    <source>
        <dbReference type="ARBA" id="ARBA00022490"/>
    </source>
</evidence>
<keyword evidence="3" id="KW-0819">tRNA processing</keyword>
<dbReference type="InterPro" id="IPR017896">
    <property type="entry name" value="4Fe4S_Fe-S-bd"/>
</dbReference>
<dbReference type="AlphaFoldDB" id="A0A0S8GGL1"/>
<dbReference type="GO" id="GO:0052693">
    <property type="term" value="F:epoxyqueuosine reductase activity"/>
    <property type="evidence" value="ECO:0007669"/>
    <property type="project" value="TreeGrafter"/>
</dbReference>
<dbReference type="InterPro" id="IPR013542">
    <property type="entry name" value="QueG_DUF1730"/>
</dbReference>
<sequence>MVTVDTIKSYGKSLGIDEIRIAHAEPFTDAYARIAEQIETKLYLGTEHWHRRDIRQFCDPHSKLARARSIIAACQCYLTDEDPDMSAPGNPHGLIARYTWRNYYRDLRQRLKKLAQYLNRETDAQYRVFSNGPLAEKPIAERCGIGYYGKHCIIITPTYGSWVVLGEIVTDIELEPDPPLSLDCGDCTVCMEACPTKALIAPYVVDRRKCIQALTNWVGIIPDEIAQVWGKRLYGCTTCQDVCPRNGDVTPHRPRTDVGYVGPSLPLFDILSMDDTDYRTRYPNNQVTAHWIRFKAIQRNALLCLAHTPDKASLSVLEKFATCNDHILAETAQWSLRNHKV</sequence>